<dbReference type="GO" id="GO:0006139">
    <property type="term" value="P:nucleobase-containing compound metabolic process"/>
    <property type="evidence" value="ECO:0007669"/>
    <property type="project" value="InterPro"/>
</dbReference>
<feature type="domain" description="Helicase ATP-binding" evidence="1">
    <location>
        <begin position="47"/>
        <end position="314"/>
    </location>
</feature>
<reference evidence="2 3" key="1">
    <citation type="submission" date="2018-08" db="EMBL/GenBank/DDBJ databases">
        <title>Murine metabolic-syndrome-specific gut microbial biobank.</title>
        <authorList>
            <person name="Liu C."/>
        </authorList>
    </citation>
    <scope>NUCLEOTIDE SEQUENCE [LARGE SCALE GENOMIC DNA]</scope>
    <source>
        <strain evidence="2 3">X69</strain>
    </source>
</reference>
<dbReference type="SMART" id="SM00491">
    <property type="entry name" value="HELICc2"/>
    <property type="match status" value="1"/>
</dbReference>
<dbReference type="RefSeq" id="WP_160208053.1">
    <property type="nucleotide sequence ID" value="NZ_QXWZ01000001.1"/>
</dbReference>
<dbReference type="InterPro" id="IPR006935">
    <property type="entry name" value="Helicase/UvrB_N"/>
</dbReference>
<dbReference type="EMBL" id="QXWZ01000001">
    <property type="protein sequence ID" value="NBI77276.1"/>
    <property type="molecule type" value="Genomic_DNA"/>
</dbReference>
<dbReference type="InterPro" id="IPR006555">
    <property type="entry name" value="ATP-dep_Helicase_C"/>
</dbReference>
<dbReference type="GO" id="GO:0003677">
    <property type="term" value="F:DNA binding"/>
    <property type="evidence" value="ECO:0007669"/>
    <property type="project" value="InterPro"/>
</dbReference>
<protein>
    <submittedName>
        <fullName evidence="2">DEAD/DEAH box helicase</fullName>
    </submittedName>
</protein>
<proteinExistence type="predicted"/>
<dbReference type="CDD" id="cd00046">
    <property type="entry name" value="SF2-N"/>
    <property type="match status" value="1"/>
</dbReference>
<keyword evidence="2" id="KW-0067">ATP-binding</keyword>
<organism evidence="2 3">
    <name type="scientific">Anaerotruncus colihominis</name>
    <dbReference type="NCBI Taxonomy" id="169435"/>
    <lineage>
        <taxon>Bacteria</taxon>
        <taxon>Bacillati</taxon>
        <taxon>Bacillota</taxon>
        <taxon>Clostridia</taxon>
        <taxon>Eubacteriales</taxon>
        <taxon>Oscillospiraceae</taxon>
        <taxon>Anaerotruncus</taxon>
    </lineage>
</organism>
<dbReference type="Pfam" id="PF04851">
    <property type="entry name" value="ResIII"/>
    <property type="match status" value="1"/>
</dbReference>
<keyword evidence="2" id="KW-0547">Nucleotide-binding</keyword>
<dbReference type="Proteomes" id="UP000446348">
    <property type="component" value="Unassembled WGS sequence"/>
</dbReference>
<dbReference type="GO" id="GO:0016818">
    <property type="term" value="F:hydrolase activity, acting on acid anhydrides, in phosphorus-containing anhydrides"/>
    <property type="evidence" value="ECO:0007669"/>
    <property type="project" value="InterPro"/>
</dbReference>
<dbReference type="GO" id="GO:0005524">
    <property type="term" value="F:ATP binding"/>
    <property type="evidence" value="ECO:0007669"/>
    <property type="project" value="InterPro"/>
</dbReference>
<dbReference type="InterPro" id="IPR014001">
    <property type="entry name" value="Helicase_ATP-bd"/>
</dbReference>
<dbReference type="InterPro" id="IPR027417">
    <property type="entry name" value="P-loop_NTPase"/>
</dbReference>
<name>A0A845RAN5_9FIRM</name>
<keyword evidence="2" id="KW-0378">Hydrolase</keyword>
<gene>
    <name evidence="2" type="ORF">D3Z39_00020</name>
</gene>
<dbReference type="SUPFAM" id="SSF52540">
    <property type="entry name" value="P-loop containing nucleoside triphosphate hydrolases"/>
    <property type="match status" value="1"/>
</dbReference>
<dbReference type="OrthoDB" id="366844at2"/>
<evidence type="ECO:0000259" key="1">
    <source>
        <dbReference type="PROSITE" id="PS51192"/>
    </source>
</evidence>
<sequence length="863" mass="98739">MAFKTRKIESNNFLTPQEMFQDNKLKSIKGILDYQSQMLDNYLTTLNNSIIINKNVAFELPTGSGKTLVGLLIAEFHRRKYNRKCLFLCPTNQLVSQVCEQARSQYGIDVIPFTGRQANYEVSFKTKYRLAQAIGITTYSSFFAVNSFFDNPDIIIFDDVHSSENYIIDNWSLNIDRNDYPTLFTQIVSLLKDVIGESGLSRLQEDNQYSRDIMEWNDLLPQPLLKEKAKNLQDLLNAGTRETNLQYAWSRIADSLTGCQIYVSWNTILIRPYIPPTETHTAFGKSSQRIFMSATLGRSGELERLTGCKKIKRLPIVSDWDTKGLGRRLFIFPDLSLKAETHKEILTKLHNEAKHSVLIVPSHHDAENIAELMKEEVTGIDIFNANDLVNSKENYCQSDNAIVIMANRFDGVDFPDAESRMLFIYNLPKVTHLQEKFFVGKMAASLLYAERIKTRIVQAVGRCTRNASDYSVVCILGDSILNEMTSEKIQSTYHPEMRAEISFGVSNSTDFRNVDDILENVRLFYDRGAEWSEAEAEIVNLRNQFIIEGKKTEIEELYKKLLNTAQLEVDFQYDLWKKSYQSAYEKAIQIIEILNAPALSGYKCYWQYVCGCLALEVGDDSQATHYFIQASKNNRGGIRWFSDLIKLTPNATAELESDYFFDIIESLEENMRKFQNNGRFETHAKTILDGLLSTDGHKFEKAHLDLGILLGYDAHNSDDIAAPDPYWIINDDLCIVAEDKIYEADSKRIPVDDVRQASGHLAWIRENVRTLHKNAKIITILVSNSTTIDDAARTFGKGIYYVHRKELCDWATNAINSLRTVRSSFQESGDANWRIKARELFIATQNSPKAFVDFITRKELSEI</sequence>
<accession>A0A845RAN5</accession>
<dbReference type="Gene3D" id="3.40.50.300">
    <property type="entry name" value="P-loop containing nucleotide triphosphate hydrolases"/>
    <property type="match status" value="2"/>
</dbReference>
<dbReference type="SMART" id="SM00487">
    <property type="entry name" value="DEXDc"/>
    <property type="match status" value="1"/>
</dbReference>
<comment type="caution">
    <text evidence="2">The sequence shown here is derived from an EMBL/GenBank/DDBJ whole genome shotgun (WGS) entry which is preliminary data.</text>
</comment>
<keyword evidence="2" id="KW-0347">Helicase</keyword>
<dbReference type="Pfam" id="PF13307">
    <property type="entry name" value="Helicase_C_2"/>
    <property type="match status" value="1"/>
</dbReference>
<evidence type="ECO:0000313" key="3">
    <source>
        <dbReference type="Proteomes" id="UP000446348"/>
    </source>
</evidence>
<dbReference type="PROSITE" id="PS51192">
    <property type="entry name" value="HELICASE_ATP_BIND_1"/>
    <property type="match status" value="1"/>
</dbReference>
<dbReference type="GO" id="GO:0004386">
    <property type="term" value="F:helicase activity"/>
    <property type="evidence" value="ECO:0007669"/>
    <property type="project" value="UniProtKB-KW"/>
</dbReference>
<dbReference type="AlphaFoldDB" id="A0A845RAN5"/>
<evidence type="ECO:0000313" key="2">
    <source>
        <dbReference type="EMBL" id="NBI77276.1"/>
    </source>
</evidence>